<evidence type="ECO:0000313" key="1">
    <source>
        <dbReference type="EMBL" id="SHN46527.1"/>
    </source>
</evidence>
<keyword evidence="2" id="KW-1185">Reference proteome</keyword>
<reference evidence="1 2" key="1">
    <citation type="submission" date="2016-11" db="EMBL/GenBank/DDBJ databases">
        <authorList>
            <person name="Jaros S."/>
            <person name="Januszkiewicz K."/>
            <person name="Wedrychowicz H."/>
        </authorList>
    </citation>
    <scope>NUCLEOTIDE SEQUENCE [LARGE SCALE GENOMIC DNA]</scope>
    <source>
        <strain evidence="1 2">DSM 46144</strain>
    </source>
</reference>
<accession>A0A1M7RJP3</accession>
<dbReference type="AlphaFoldDB" id="A0A1M7RJP3"/>
<dbReference type="STRING" id="134849.SAMN05443668_11663"/>
<gene>
    <name evidence="1" type="ORF">SAMN05443668_11663</name>
</gene>
<sequence>MRVAKASLASLLLEEGEEDLAVLIVRSDLPEEIVVERDADALAAIGLSGDELHALLPTIEARGDADPGIAADEMAQLEQTISDRWAHLVSDWTGSSR</sequence>
<dbReference type="Proteomes" id="UP000184440">
    <property type="component" value="Unassembled WGS sequence"/>
</dbReference>
<evidence type="ECO:0000313" key="2">
    <source>
        <dbReference type="Proteomes" id="UP000184440"/>
    </source>
</evidence>
<proteinExistence type="predicted"/>
<dbReference type="OrthoDB" id="4733246at2"/>
<dbReference type="RefSeq" id="WP_073263595.1">
    <property type="nucleotide sequence ID" value="NZ_FRCS01000016.1"/>
</dbReference>
<name>A0A1M7RJP3_9ACTN</name>
<protein>
    <submittedName>
        <fullName evidence="1">Uncharacterized protein</fullName>
    </submittedName>
</protein>
<organism evidence="1 2">
    <name type="scientific">Cryptosporangium aurantiacum</name>
    <dbReference type="NCBI Taxonomy" id="134849"/>
    <lineage>
        <taxon>Bacteria</taxon>
        <taxon>Bacillati</taxon>
        <taxon>Actinomycetota</taxon>
        <taxon>Actinomycetes</taxon>
        <taxon>Cryptosporangiales</taxon>
        <taxon>Cryptosporangiaceae</taxon>
        <taxon>Cryptosporangium</taxon>
    </lineage>
</organism>
<dbReference type="EMBL" id="FRCS01000016">
    <property type="protein sequence ID" value="SHN46527.1"/>
    <property type="molecule type" value="Genomic_DNA"/>
</dbReference>